<name>A0A9X4LKQ5_9BURK</name>
<dbReference type="AlphaFoldDB" id="A0A9X4LKQ5"/>
<accession>A0A9X4LKQ5</accession>
<evidence type="ECO:0000313" key="2">
    <source>
        <dbReference type="Proteomes" id="UP001152766"/>
    </source>
</evidence>
<organism evidence="1 2">
    <name type="scientific">Pelomonas aquatica</name>
    <dbReference type="NCBI Taxonomy" id="431058"/>
    <lineage>
        <taxon>Bacteria</taxon>
        <taxon>Pseudomonadati</taxon>
        <taxon>Pseudomonadota</taxon>
        <taxon>Betaproteobacteria</taxon>
        <taxon>Burkholderiales</taxon>
        <taxon>Sphaerotilaceae</taxon>
        <taxon>Roseateles</taxon>
    </lineage>
</organism>
<sequence length="100" mass="10883">MANIRKRGAGYQAQVRIRGFQPLTHSFKTKADAVQWANEREAEVRRGTYVDTRSLRAEWLLTAVGSKGGHGGESGPFAHPVPADIFRPNIAIPDGADAVL</sequence>
<keyword evidence="2" id="KW-1185">Reference proteome</keyword>
<gene>
    <name evidence="1" type="ORF">EXJ73_23620</name>
</gene>
<evidence type="ECO:0008006" key="3">
    <source>
        <dbReference type="Google" id="ProtNLM"/>
    </source>
</evidence>
<protein>
    <recommendedName>
        <fullName evidence="3">Integrase</fullName>
    </recommendedName>
</protein>
<comment type="caution">
    <text evidence="1">The sequence shown here is derived from an EMBL/GenBank/DDBJ whole genome shotgun (WGS) entry which is preliminary data.</text>
</comment>
<proteinExistence type="predicted"/>
<dbReference type="Proteomes" id="UP001152766">
    <property type="component" value="Unassembled WGS sequence"/>
</dbReference>
<evidence type="ECO:0000313" key="1">
    <source>
        <dbReference type="EMBL" id="MDG0865445.1"/>
    </source>
</evidence>
<dbReference type="RefSeq" id="WP_378990824.1">
    <property type="nucleotide sequence ID" value="NZ_JBHSRN010000040.1"/>
</dbReference>
<reference evidence="1" key="1">
    <citation type="submission" date="2019-02" db="EMBL/GenBank/DDBJ databases">
        <title>Draft genome of the type strain Pelomonas aquatica CCUG 52575T.</title>
        <authorList>
            <person name="Gomila M."/>
            <person name="Lalucat J."/>
        </authorList>
    </citation>
    <scope>NUCLEOTIDE SEQUENCE</scope>
    <source>
        <strain evidence="1">CCUG 52575</strain>
    </source>
</reference>
<dbReference type="EMBL" id="SGUG01000107">
    <property type="protein sequence ID" value="MDG0865445.1"/>
    <property type="molecule type" value="Genomic_DNA"/>
</dbReference>